<keyword evidence="2 5" id="KW-0812">Transmembrane</keyword>
<evidence type="ECO:0000256" key="1">
    <source>
        <dbReference type="ARBA" id="ARBA00004141"/>
    </source>
</evidence>
<protein>
    <recommendedName>
        <fullName evidence="8">DUF4870 domain-containing protein</fullName>
    </recommendedName>
</protein>
<feature type="transmembrane region" description="Helical" evidence="5">
    <location>
        <begin position="66"/>
        <end position="86"/>
    </location>
</feature>
<evidence type="ECO:0000256" key="4">
    <source>
        <dbReference type="ARBA" id="ARBA00023136"/>
    </source>
</evidence>
<dbReference type="Proteomes" id="UP001240171">
    <property type="component" value="Unassembled WGS sequence"/>
</dbReference>
<evidence type="ECO:0000313" key="7">
    <source>
        <dbReference type="Proteomes" id="UP001240171"/>
    </source>
</evidence>
<keyword evidence="3 5" id="KW-1133">Transmembrane helix</keyword>
<dbReference type="EMBL" id="JAUQTB010000004">
    <property type="protein sequence ID" value="MDO7906648.1"/>
    <property type="molecule type" value="Genomic_DNA"/>
</dbReference>
<comment type="subcellular location">
    <subcellularLocation>
        <location evidence="1">Membrane</location>
        <topology evidence="1">Multi-pass membrane protein</topology>
    </subcellularLocation>
</comment>
<proteinExistence type="predicted"/>
<name>A0ABT9CBL1_9BACL</name>
<feature type="transmembrane region" description="Helical" evidence="5">
    <location>
        <begin position="40"/>
        <end position="60"/>
    </location>
</feature>
<evidence type="ECO:0000256" key="2">
    <source>
        <dbReference type="ARBA" id="ARBA00022692"/>
    </source>
</evidence>
<feature type="transmembrane region" description="Helical" evidence="5">
    <location>
        <begin position="14"/>
        <end position="33"/>
    </location>
</feature>
<reference evidence="6 7" key="1">
    <citation type="submission" date="2023-07" db="EMBL/GenBank/DDBJ databases">
        <title>Paenibacillus sp. JX-17 nov. isolated from soil.</title>
        <authorList>
            <person name="Wan Y."/>
            <person name="Liu B."/>
        </authorList>
    </citation>
    <scope>NUCLEOTIDE SEQUENCE [LARGE SCALE GENOMIC DNA]</scope>
    <source>
        <strain evidence="6 7">JX-17</strain>
    </source>
</reference>
<keyword evidence="7" id="KW-1185">Reference proteome</keyword>
<evidence type="ECO:0000256" key="5">
    <source>
        <dbReference type="SAM" id="Phobius"/>
    </source>
</evidence>
<evidence type="ECO:0008006" key="8">
    <source>
        <dbReference type="Google" id="ProtNLM"/>
    </source>
</evidence>
<dbReference type="PANTHER" id="PTHR36460">
    <property type="entry name" value="UPF0132 DOMAIN PROTEIN (AFU_ORTHOLOGUE AFUA_3G10255)"/>
    <property type="match status" value="1"/>
</dbReference>
<evidence type="ECO:0000313" key="6">
    <source>
        <dbReference type="EMBL" id="MDO7906648.1"/>
    </source>
</evidence>
<evidence type="ECO:0000256" key="3">
    <source>
        <dbReference type="ARBA" id="ARBA00022989"/>
    </source>
</evidence>
<keyword evidence="4 5" id="KW-0472">Membrane</keyword>
<gene>
    <name evidence="6" type="ORF">Q5741_09465</name>
</gene>
<comment type="caution">
    <text evidence="6">The sequence shown here is derived from an EMBL/GenBank/DDBJ whole genome shotgun (WGS) entry which is preliminary data.</text>
</comment>
<dbReference type="PANTHER" id="PTHR36460:SF1">
    <property type="entry name" value="UPF0132 DOMAIN PROTEIN (AFU_ORTHOLOGUE AFUA_3G10255)"/>
    <property type="match status" value="1"/>
</dbReference>
<accession>A0ABT9CBL1</accession>
<sequence length="112" mass="12272">MSPFKSSTGLNDNVASMLCYLFLFAGALFFLVVEKRSRFVLFHALQSLLAFGVIVAGHVLAGFVPFVGPLLASMLSLATILIWLFLALQALQGKWTTVPWIGEIALKQSRNL</sequence>
<dbReference type="RefSeq" id="WP_305023853.1">
    <property type="nucleotide sequence ID" value="NZ_JAUQTB010000004.1"/>
</dbReference>
<organism evidence="6 7">
    <name type="scientific">Paenibacillus lacisoli</name>
    <dbReference type="NCBI Taxonomy" id="3064525"/>
    <lineage>
        <taxon>Bacteria</taxon>
        <taxon>Bacillati</taxon>
        <taxon>Bacillota</taxon>
        <taxon>Bacilli</taxon>
        <taxon>Bacillales</taxon>
        <taxon>Paenibacillaceae</taxon>
        <taxon>Paenibacillus</taxon>
    </lineage>
</organism>